<sequence>IYESMKIDGEKIILHFDHVGGGLVAGPDEPLKGFAIAGADRKFVWAEAKIDGDSVVVSSDEVSTPAAVRYAWADNPECNLYNEEGLPASPFRTDDWPGITVDNK</sequence>
<evidence type="ECO:0008006" key="2">
    <source>
        <dbReference type="Google" id="ProtNLM"/>
    </source>
</evidence>
<evidence type="ECO:0000313" key="1">
    <source>
        <dbReference type="EMBL" id="GAI26234.1"/>
    </source>
</evidence>
<protein>
    <recommendedName>
        <fullName evidence="2">Sialate O-acetylesterase</fullName>
    </recommendedName>
</protein>
<dbReference type="PANTHER" id="PTHR22901:SF0">
    <property type="entry name" value="SIALATE O-ACETYLESTERASE"/>
    <property type="match status" value="1"/>
</dbReference>
<feature type="non-terminal residue" evidence="1">
    <location>
        <position position="1"/>
    </location>
</feature>
<dbReference type="GO" id="GO:0001681">
    <property type="term" value="F:sialate O-acetylesterase activity"/>
    <property type="evidence" value="ECO:0007669"/>
    <property type="project" value="InterPro"/>
</dbReference>
<organism evidence="1">
    <name type="scientific">marine sediment metagenome</name>
    <dbReference type="NCBI Taxonomy" id="412755"/>
    <lineage>
        <taxon>unclassified sequences</taxon>
        <taxon>metagenomes</taxon>
        <taxon>ecological metagenomes</taxon>
    </lineage>
</organism>
<reference evidence="1" key="1">
    <citation type="journal article" date="2014" name="Front. Microbiol.">
        <title>High frequency of phylogenetically diverse reductive dehalogenase-homologous genes in deep subseafloor sedimentary metagenomes.</title>
        <authorList>
            <person name="Kawai M."/>
            <person name="Futagami T."/>
            <person name="Toyoda A."/>
            <person name="Takaki Y."/>
            <person name="Nishi S."/>
            <person name="Hori S."/>
            <person name="Arai W."/>
            <person name="Tsubouchi T."/>
            <person name="Morono Y."/>
            <person name="Uchiyama I."/>
            <person name="Ito T."/>
            <person name="Fujiyama A."/>
            <person name="Inagaki F."/>
            <person name="Takami H."/>
        </authorList>
    </citation>
    <scope>NUCLEOTIDE SEQUENCE</scope>
    <source>
        <strain evidence="1">Expedition CK06-06</strain>
    </source>
</reference>
<dbReference type="EMBL" id="BARV01020341">
    <property type="protein sequence ID" value="GAI26234.1"/>
    <property type="molecule type" value="Genomic_DNA"/>
</dbReference>
<dbReference type="AlphaFoldDB" id="X1P5N5"/>
<gene>
    <name evidence="1" type="ORF">S06H3_33968</name>
</gene>
<dbReference type="GO" id="GO:0005975">
    <property type="term" value="P:carbohydrate metabolic process"/>
    <property type="evidence" value="ECO:0007669"/>
    <property type="project" value="TreeGrafter"/>
</dbReference>
<dbReference type="InterPro" id="IPR039329">
    <property type="entry name" value="SIAE"/>
</dbReference>
<proteinExistence type="predicted"/>
<dbReference type="PANTHER" id="PTHR22901">
    <property type="entry name" value="SIALATE O-ACETYLESTERASE"/>
    <property type="match status" value="1"/>
</dbReference>
<accession>X1P5N5</accession>
<name>X1P5N5_9ZZZZ</name>
<dbReference type="SUPFAM" id="SSF52266">
    <property type="entry name" value="SGNH hydrolase"/>
    <property type="match status" value="1"/>
</dbReference>
<comment type="caution">
    <text evidence="1">The sequence shown here is derived from an EMBL/GenBank/DDBJ whole genome shotgun (WGS) entry which is preliminary data.</text>
</comment>